<accession>A0A3E1Y9A4</accession>
<dbReference type="Proteomes" id="UP000260644">
    <property type="component" value="Unassembled WGS sequence"/>
</dbReference>
<dbReference type="GO" id="GO:0043565">
    <property type="term" value="F:sequence-specific DNA binding"/>
    <property type="evidence" value="ECO:0007669"/>
    <property type="project" value="InterPro"/>
</dbReference>
<dbReference type="AlphaFoldDB" id="A0A3E1Y9A4"/>
<dbReference type="OrthoDB" id="935959at2"/>
<name>A0A3E1Y9A4_9BACT</name>
<dbReference type="RefSeq" id="WP_116976649.1">
    <property type="nucleotide sequence ID" value="NZ_QPMM01000007.1"/>
</dbReference>
<sequence>MVEIFDNIRQLYNFSRPTPELADYIEFFSESSDEETTRYSANQHFTVKMFQSWTPTIWINLGTSYQIITPNYSQTIAADDDVLVVRNSMVTRFNQPTDHIFTVKFFPGALERILGISQLPFIDQVIPLASVLPSQLIFKIKTAGDFEERITLLQEFFLINVVKQRKNDHYIKFVKDSIDLHHTAGIDYNTGKMAEKMFVTSKTINRYFNNIIGVSPKKYFCVLRARTALGAYVNNKKTFLACNYGYYDMSHFYKEMLKFTGDSMIATH</sequence>
<feature type="domain" description="HTH araC/xylS-type" evidence="1">
    <location>
        <begin position="168"/>
        <end position="268"/>
    </location>
</feature>
<reference evidence="2 3" key="1">
    <citation type="submission" date="2018-07" db="EMBL/GenBank/DDBJ databases">
        <title>Chitinophaga K2CV101002-2 sp. nov., isolated from a monsoon evergreen broad-leaved forest soil.</title>
        <authorList>
            <person name="Lv Y."/>
        </authorList>
    </citation>
    <scope>NUCLEOTIDE SEQUENCE [LARGE SCALE GENOMIC DNA]</scope>
    <source>
        <strain evidence="2 3">GDMCC 1.1288</strain>
    </source>
</reference>
<dbReference type="PROSITE" id="PS01124">
    <property type="entry name" value="HTH_ARAC_FAMILY_2"/>
    <property type="match status" value="1"/>
</dbReference>
<dbReference type="InterPro" id="IPR018060">
    <property type="entry name" value="HTH_AraC"/>
</dbReference>
<dbReference type="Gene3D" id="1.10.10.60">
    <property type="entry name" value="Homeodomain-like"/>
    <property type="match status" value="1"/>
</dbReference>
<keyword evidence="3" id="KW-1185">Reference proteome</keyword>
<evidence type="ECO:0000259" key="1">
    <source>
        <dbReference type="PROSITE" id="PS01124"/>
    </source>
</evidence>
<comment type="caution">
    <text evidence="2">The sequence shown here is derived from an EMBL/GenBank/DDBJ whole genome shotgun (WGS) entry which is preliminary data.</text>
</comment>
<organism evidence="2 3">
    <name type="scientific">Chitinophaga silvatica</name>
    <dbReference type="NCBI Taxonomy" id="2282649"/>
    <lineage>
        <taxon>Bacteria</taxon>
        <taxon>Pseudomonadati</taxon>
        <taxon>Bacteroidota</taxon>
        <taxon>Chitinophagia</taxon>
        <taxon>Chitinophagales</taxon>
        <taxon>Chitinophagaceae</taxon>
        <taxon>Chitinophaga</taxon>
    </lineage>
</organism>
<evidence type="ECO:0000313" key="2">
    <source>
        <dbReference type="EMBL" id="RFS21998.1"/>
    </source>
</evidence>
<proteinExistence type="predicted"/>
<evidence type="ECO:0000313" key="3">
    <source>
        <dbReference type="Proteomes" id="UP000260644"/>
    </source>
</evidence>
<dbReference type="EMBL" id="QPMM01000007">
    <property type="protein sequence ID" value="RFS21998.1"/>
    <property type="molecule type" value="Genomic_DNA"/>
</dbReference>
<gene>
    <name evidence="2" type="ORF">DVR12_15250</name>
</gene>
<dbReference type="GO" id="GO:0003700">
    <property type="term" value="F:DNA-binding transcription factor activity"/>
    <property type="evidence" value="ECO:0007669"/>
    <property type="project" value="InterPro"/>
</dbReference>
<protein>
    <submittedName>
        <fullName evidence="2">AraC family transcriptional regulator</fullName>
    </submittedName>
</protein>